<reference evidence="1" key="1">
    <citation type="submission" date="2020-07" db="EMBL/GenBank/DDBJ databases">
        <title>Multicomponent nature underlies the extraordinary mechanical properties of spider dragline silk.</title>
        <authorList>
            <person name="Kono N."/>
            <person name="Nakamura H."/>
            <person name="Mori M."/>
            <person name="Yoshida Y."/>
            <person name="Ohtoshi R."/>
            <person name="Malay A.D."/>
            <person name="Moran D.A.P."/>
            <person name="Tomita M."/>
            <person name="Numata K."/>
            <person name="Arakawa K."/>
        </authorList>
    </citation>
    <scope>NUCLEOTIDE SEQUENCE</scope>
</reference>
<evidence type="ECO:0000313" key="2">
    <source>
        <dbReference type="Proteomes" id="UP000887116"/>
    </source>
</evidence>
<evidence type="ECO:0000313" key="1">
    <source>
        <dbReference type="EMBL" id="GFQ77670.1"/>
    </source>
</evidence>
<dbReference type="EMBL" id="BMAO01021817">
    <property type="protein sequence ID" value="GFQ77670.1"/>
    <property type="molecule type" value="Genomic_DNA"/>
</dbReference>
<keyword evidence="2" id="KW-1185">Reference proteome</keyword>
<accession>A0A8X6II74</accession>
<dbReference type="AlphaFoldDB" id="A0A8X6II74"/>
<comment type="caution">
    <text evidence="1">The sequence shown here is derived from an EMBL/GenBank/DDBJ whole genome shotgun (WGS) entry which is preliminary data.</text>
</comment>
<proteinExistence type="predicted"/>
<sequence>MGRMILFSRIPSQIDIQGNVYKKIVARCSNQYLQSFFPLRDQKQTRMCLISNFGNLSGTCKKQKNIQSPISPTGSNRENDIGHFSVRFANSRINHRYLILMRTV</sequence>
<protein>
    <submittedName>
        <fullName evidence="1">Uncharacterized protein</fullName>
    </submittedName>
</protein>
<name>A0A8X6II74_TRICU</name>
<gene>
    <name evidence="1" type="ORF">TNCT_303571</name>
</gene>
<dbReference type="Proteomes" id="UP000887116">
    <property type="component" value="Unassembled WGS sequence"/>
</dbReference>
<organism evidence="1 2">
    <name type="scientific">Trichonephila clavata</name>
    <name type="common">Joro spider</name>
    <name type="synonym">Nephila clavata</name>
    <dbReference type="NCBI Taxonomy" id="2740835"/>
    <lineage>
        <taxon>Eukaryota</taxon>
        <taxon>Metazoa</taxon>
        <taxon>Ecdysozoa</taxon>
        <taxon>Arthropoda</taxon>
        <taxon>Chelicerata</taxon>
        <taxon>Arachnida</taxon>
        <taxon>Araneae</taxon>
        <taxon>Araneomorphae</taxon>
        <taxon>Entelegynae</taxon>
        <taxon>Araneoidea</taxon>
        <taxon>Nephilidae</taxon>
        <taxon>Trichonephila</taxon>
    </lineage>
</organism>